<dbReference type="SUPFAM" id="SSF57845">
    <property type="entry name" value="B-box zinc-binding domain"/>
    <property type="match status" value="1"/>
</dbReference>
<comment type="caution">
    <text evidence="1">The sequence shown here is derived from an EMBL/GenBank/DDBJ whole genome shotgun (WGS) entry which is preliminary data.</text>
</comment>
<evidence type="ECO:0008006" key="3">
    <source>
        <dbReference type="Google" id="ProtNLM"/>
    </source>
</evidence>
<reference evidence="1 2" key="1">
    <citation type="submission" date="2024-11" db="EMBL/GenBank/DDBJ databases">
        <title>Chromosome-level genome assembly of the freshwater bivalve Anodonta woodiana.</title>
        <authorList>
            <person name="Chen X."/>
        </authorList>
    </citation>
    <scope>NUCLEOTIDE SEQUENCE [LARGE SCALE GENOMIC DNA]</scope>
    <source>
        <strain evidence="1">MN2024</strain>
        <tissue evidence="1">Gills</tissue>
    </source>
</reference>
<keyword evidence="2" id="KW-1185">Reference proteome</keyword>
<protein>
    <recommendedName>
        <fullName evidence="3">B box-type domain-containing protein</fullName>
    </recommendedName>
</protein>
<organism evidence="1 2">
    <name type="scientific">Sinanodonta woodiana</name>
    <name type="common">Chinese pond mussel</name>
    <name type="synonym">Anodonta woodiana</name>
    <dbReference type="NCBI Taxonomy" id="1069815"/>
    <lineage>
        <taxon>Eukaryota</taxon>
        <taxon>Metazoa</taxon>
        <taxon>Spiralia</taxon>
        <taxon>Lophotrochozoa</taxon>
        <taxon>Mollusca</taxon>
        <taxon>Bivalvia</taxon>
        <taxon>Autobranchia</taxon>
        <taxon>Heteroconchia</taxon>
        <taxon>Palaeoheterodonta</taxon>
        <taxon>Unionida</taxon>
        <taxon>Unionoidea</taxon>
        <taxon>Unionidae</taxon>
        <taxon>Unioninae</taxon>
        <taxon>Sinanodonta</taxon>
    </lineage>
</organism>
<evidence type="ECO:0000313" key="2">
    <source>
        <dbReference type="Proteomes" id="UP001634394"/>
    </source>
</evidence>
<name>A0ABD3W332_SINWO</name>
<evidence type="ECO:0000313" key="1">
    <source>
        <dbReference type="EMBL" id="KAL3868296.1"/>
    </source>
</evidence>
<dbReference type="EMBL" id="JBJQND010000008">
    <property type="protein sequence ID" value="KAL3868296.1"/>
    <property type="molecule type" value="Genomic_DNA"/>
</dbReference>
<accession>A0ABD3W332</accession>
<sequence length="229" mass="26386">MEQIKTPDCKYHPENKLSVHCPAHNYMVCSICTREGHKTCFENETLEKGQDSNVVMQTILTKAKDLLLDNVNSLLTLEEWRITTKQEIESLRESINTHLDQIQSKTLESIENVYKQEKQMNRKSLRDIEEIKTRGSLLSTKRSSLKENDKCLDEMKACLDRLDLEGCTKRRPAVSKDIKAILEIVEHVSSGKNDLNLDVIIRSLTKPEDLVEYKEQRCSINSSSDFVEN</sequence>
<gene>
    <name evidence="1" type="ORF">ACJMK2_041120</name>
</gene>
<dbReference type="Proteomes" id="UP001634394">
    <property type="component" value="Unassembled WGS sequence"/>
</dbReference>
<proteinExistence type="predicted"/>
<dbReference type="AlphaFoldDB" id="A0ABD3W332"/>